<dbReference type="InterPro" id="IPR022324">
    <property type="entry name" value="Bacilysin_exporter_BacE_put"/>
</dbReference>
<feature type="transmembrane region" description="Helical" evidence="1">
    <location>
        <begin position="91"/>
        <end position="110"/>
    </location>
</feature>
<dbReference type="EMBL" id="AMSQ01000003">
    <property type="protein sequence ID" value="EKU49989.1"/>
    <property type="molecule type" value="Genomic_DNA"/>
</dbReference>
<dbReference type="PRINTS" id="PR01988">
    <property type="entry name" value="EXPORTERBACE"/>
</dbReference>
<dbReference type="OrthoDB" id="2414544at2"/>
<dbReference type="Proteomes" id="UP000009885">
    <property type="component" value="Unassembled WGS sequence"/>
</dbReference>
<dbReference type="AlphaFoldDB" id="K9ART3"/>
<evidence type="ECO:0000256" key="1">
    <source>
        <dbReference type="SAM" id="Phobius"/>
    </source>
</evidence>
<dbReference type="eggNOG" id="ENOG50342JS">
    <property type="taxonomic scope" value="Bacteria"/>
</dbReference>
<keyword evidence="3" id="KW-1185">Reference proteome</keyword>
<feature type="transmembrane region" description="Helical" evidence="1">
    <location>
        <begin position="431"/>
        <end position="452"/>
    </location>
</feature>
<keyword evidence="1" id="KW-0812">Transmembrane</keyword>
<reference evidence="2 3" key="1">
    <citation type="journal article" date="2013" name="Genome Announc.">
        <title>Genome Sequence of Staphylococcus massiliensis Strain S46, Isolated from the Surface of Healthy Human Skin.</title>
        <authorList>
            <person name="Srivastav R."/>
            <person name="Singh A."/>
            <person name="Jangir P.K."/>
            <person name="Kumari C."/>
            <person name="Muduli S."/>
            <person name="Sharma R."/>
        </authorList>
    </citation>
    <scope>NUCLEOTIDE SEQUENCE [LARGE SCALE GENOMIC DNA]</scope>
    <source>
        <strain evidence="2 3">S46</strain>
    </source>
</reference>
<dbReference type="GO" id="GO:0016020">
    <property type="term" value="C:membrane"/>
    <property type="evidence" value="ECO:0007669"/>
    <property type="project" value="InterPro"/>
</dbReference>
<proteinExistence type="predicted"/>
<accession>K9ART3</accession>
<keyword evidence="1" id="KW-1133">Transmembrane helix</keyword>
<feature type="transmembrane region" description="Helical" evidence="1">
    <location>
        <begin position="207"/>
        <end position="225"/>
    </location>
</feature>
<name>K9ART3_9STAP</name>
<dbReference type="RefSeq" id="WP_009382149.1">
    <property type="nucleotide sequence ID" value="NZ_AMSQ01000003.1"/>
</dbReference>
<feature type="transmembrane region" description="Helical" evidence="1">
    <location>
        <begin position="6"/>
        <end position="37"/>
    </location>
</feature>
<sequence>MKVYKLLLYLLTILALIIQVIVDINYTLALPLVYLLSLSILNFTPKDNFIVLKVSYELLGFIRLVNIPFLITLTKDDKVDNLPLGYSVINQGYTLMGIEYVIGALTILILSNLIKVKKNRLEDVNLLGSKVFYSLFIIIAIGILLVVPGIKEGLSFIFIKTTQSGRESEQLPSYIVLLRMFFQFAMILLFLLFSFKNYKKYVINPNIKYLVIPLLLASINISIIVGERRSYQIYTLLAIVGIITLLFKKHSKIINKILISIGGLVFIGVTLYKELYIFKYASYQQALSSNSLGQLKFVDTLQSYFYGPHNIGSFIKYSQYFDVTFVDFVLDIIRSIFVLNFFINENYLLLSQRFNLLMYDNEQMTGHLISSSAYGFSIFGYGFGIIIILNIFLIALVEYIANLNKYLEIKFISYYVLMRFTFSTFSNTPQLLSHATMVIGVFGAVVIVSYLLRKLSGSLILTKSIKGDFYEE</sequence>
<feature type="transmembrane region" description="Helical" evidence="1">
    <location>
        <begin position="49"/>
        <end position="71"/>
    </location>
</feature>
<comment type="caution">
    <text evidence="2">The sequence shown here is derived from an EMBL/GenBank/DDBJ whole genome shotgun (WGS) entry which is preliminary data.</text>
</comment>
<feature type="transmembrane region" description="Helical" evidence="1">
    <location>
        <begin position="131"/>
        <end position="151"/>
    </location>
</feature>
<feature type="transmembrane region" description="Helical" evidence="1">
    <location>
        <begin position="171"/>
        <end position="195"/>
    </location>
</feature>
<gene>
    <name evidence="2" type="ORF">C273_01933</name>
</gene>
<feature type="transmembrane region" description="Helical" evidence="1">
    <location>
        <begin position="254"/>
        <end position="272"/>
    </location>
</feature>
<feature type="transmembrane region" description="Helical" evidence="1">
    <location>
        <begin position="231"/>
        <end position="247"/>
    </location>
</feature>
<protein>
    <submittedName>
        <fullName evidence="2">Capsular polysaccharide synthesis enzyme</fullName>
    </submittedName>
</protein>
<evidence type="ECO:0000313" key="3">
    <source>
        <dbReference type="Proteomes" id="UP000009885"/>
    </source>
</evidence>
<dbReference type="STRING" id="1229783.C273_01933"/>
<evidence type="ECO:0000313" key="2">
    <source>
        <dbReference type="EMBL" id="EKU49989.1"/>
    </source>
</evidence>
<dbReference type="PATRIC" id="fig|1229783.3.peg.390"/>
<feature type="transmembrane region" description="Helical" evidence="1">
    <location>
        <begin position="378"/>
        <end position="400"/>
    </location>
</feature>
<organism evidence="2 3">
    <name type="scientific">Staphylococcus massiliensis S46</name>
    <dbReference type="NCBI Taxonomy" id="1229783"/>
    <lineage>
        <taxon>Bacteria</taxon>
        <taxon>Bacillati</taxon>
        <taxon>Bacillota</taxon>
        <taxon>Bacilli</taxon>
        <taxon>Bacillales</taxon>
        <taxon>Staphylococcaceae</taxon>
        <taxon>Staphylococcus</taxon>
    </lineage>
</organism>
<keyword evidence="1" id="KW-0472">Membrane</keyword>